<dbReference type="RefSeq" id="WP_168961286.1">
    <property type="nucleotide sequence ID" value="NZ_JABAEW010000002.1"/>
</dbReference>
<protein>
    <submittedName>
        <fullName evidence="1">Uncharacterized protein</fullName>
    </submittedName>
</protein>
<organism evidence="1 2">
    <name type="scientific">Victivallis vadensis</name>
    <dbReference type="NCBI Taxonomy" id="172901"/>
    <lineage>
        <taxon>Bacteria</taxon>
        <taxon>Pseudomonadati</taxon>
        <taxon>Lentisphaerota</taxon>
        <taxon>Lentisphaeria</taxon>
        <taxon>Victivallales</taxon>
        <taxon>Victivallaceae</taxon>
        <taxon>Victivallis</taxon>
    </lineage>
</organism>
<evidence type="ECO:0000313" key="2">
    <source>
        <dbReference type="Proteomes" id="UP000576225"/>
    </source>
</evidence>
<accession>A0A848APK3</accession>
<dbReference type="AlphaFoldDB" id="A0A848APK3"/>
<proteinExistence type="predicted"/>
<sequence>MSIKVIQAWDAVDLELEQGSGTHSSSAATVHYIVTGTEVDTEACTAAYNAAPEEYCSIPKKSVSISERLTDNTWKIEVKFGSESTSSGGDSGDEDDEPTVSFDCSAGTKHMTQAIEQTCVYAADGQTKDSASVAAAVPIGWNGKDGSESEAAGVDVSIGELRETYTKPMSKSKVTGTSWKRKVAELVGKVNSGSFKGWSSGEVMFLGCSYSAPTKGSKKVNVSFHFAIRLNENKATVAGHSVGSKKGFEYIWALTDDEVKNGERVRKVKKIYKAEVCYTDSFGSLGI</sequence>
<evidence type="ECO:0000313" key="1">
    <source>
        <dbReference type="EMBL" id="NMD85215.1"/>
    </source>
</evidence>
<reference evidence="1 2" key="1">
    <citation type="submission" date="2020-04" db="EMBL/GenBank/DDBJ databases">
        <authorList>
            <person name="Hitch T.C.A."/>
            <person name="Wylensek D."/>
            <person name="Clavel T."/>
        </authorList>
    </citation>
    <scope>NUCLEOTIDE SEQUENCE [LARGE SCALE GENOMIC DNA]</scope>
    <source>
        <strain evidence="1 2">COR2-253-APC-1A</strain>
    </source>
</reference>
<gene>
    <name evidence="1" type="ORF">HF882_01310</name>
</gene>
<comment type="caution">
    <text evidence="1">The sequence shown here is derived from an EMBL/GenBank/DDBJ whole genome shotgun (WGS) entry which is preliminary data.</text>
</comment>
<name>A0A848APK3_9BACT</name>
<dbReference type="EMBL" id="JABAEW010000002">
    <property type="protein sequence ID" value="NMD85215.1"/>
    <property type="molecule type" value="Genomic_DNA"/>
</dbReference>
<dbReference type="Proteomes" id="UP000576225">
    <property type="component" value="Unassembled WGS sequence"/>
</dbReference>